<reference evidence="1" key="1">
    <citation type="journal article" date="2017" name="Nature">
        <title>The sunflower genome provides insights into oil metabolism, flowering and Asterid evolution.</title>
        <authorList>
            <person name="Badouin H."/>
            <person name="Gouzy J."/>
            <person name="Grassa C.J."/>
            <person name="Murat F."/>
            <person name="Staton S.E."/>
            <person name="Cottret L."/>
            <person name="Lelandais-Briere C."/>
            <person name="Owens G.L."/>
            <person name="Carrere S."/>
            <person name="Mayjonade B."/>
            <person name="Legrand L."/>
            <person name="Gill N."/>
            <person name="Kane N.C."/>
            <person name="Bowers J.E."/>
            <person name="Hubner S."/>
            <person name="Bellec A."/>
            <person name="Berard A."/>
            <person name="Berges H."/>
            <person name="Blanchet N."/>
            <person name="Boniface M.C."/>
            <person name="Brunel D."/>
            <person name="Catrice O."/>
            <person name="Chaidir N."/>
            <person name="Claudel C."/>
            <person name="Donnadieu C."/>
            <person name="Faraut T."/>
            <person name="Fievet G."/>
            <person name="Helmstetter N."/>
            <person name="King M."/>
            <person name="Knapp S.J."/>
            <person name="Lai Z."/>
            <person name="Le Paslier M.C."/>
            <person name="Lippi Y."/>
            <person name="Lorenzon L."/>
            <person name="Mandel J.R."/>
            <person name="Marage G."/>
            <person name="Marchand G."/>
            <person name="Marquand E."/>
            <person name="Bret-Mestries E."/>
            <person name="Morien E."/>
            <person name="Nambeesan S."/>
            <person name="Nguyen T."/>
            <person name="Pegot-Espagnet P."/>
            <person name="Pouilly N."/>
            <person name="Raftis F."/>
            <person name="Sallet E."/>
            <person name="Schiex T."/>
            <person name="Thomas J."/>
            <person name="Vandecasteele C."/>
            <person name="Vares D."/>
            <person name="Vear F."/>
            <person name="Vautrin S."/>
            <person name="Crespi M."/>
            <person name="Mangin B."/>
            <person name="Burke J.M."/>
            <person name="Salse J."/>
            <person name="Munos S."/>
            <person name="Vincourt P."/>
            <person name="Rieseberg L.H."/>
            <person name="Langlade N.B."/>
        </authorList>
    </citation>
    <scope>NUCLEOTIDE SEQUENCE</scope>
    <source>
        <tissue evidence="1">Leaves</tissue>
    </source>
</reference>
<name>A0A9K3NTY5_HELAN</name>
<gene>
    <name evidence="1" type="ORF">HanXRQr2_Chr03g0094081</name>
</gene>
<evidence type="ECO:0000313" key="2">
    <source>
        <dbReference type="Proteomes" id="UP000215914"/>
    </source>
</evidence>
<reference evidence="1" key="2">
    <citation type="submission" date="2020-06" db="EMBL/GenBank/DDBJ databases">
        <title>Helianthus annuus Genome sequencing and assembly Release 2.</title>
        <authorList>
            <person name="Gouzy J."/>
            <person name="Langlade N."/>
            <person name="Munos S."/>
        </authorList>
    </citation>
    <scope>NUCLEOTIDE SEQUENCE</scope>
    <source>
        <tissue evidence="1">Leaves</tissue>
    </source>
</reference>
<evidence type="ECO:0000313" key="1">
    <source>
        <dbReference type="EMBL" id="KAF5813082.1"/>
    </source>
</evidence>
<organism evidence="1 2">
    <name type="scientific">Helianthus annuus</name>
    <name type="common">Common sunflower</name>
    <dbReference type="NCBI Taxonomy" id="4232"/>
    <lineage>
        <taxon>Eukaryota</taxon>
        <taxon>Viridiplantae</taxon>
        <taxon>Streptophyta</taxon>
        <taxon>Embryophyta</taxon>
        <taxon>Tracheophyta</taxon>
        <taxon>Spermatophyta</taxon>
        <taxon>Magnoliopsida</taxon>
        <taxon>eudicotyledons</taxon>
        <taxon>Gunneridae</taxon>
        <taxon>Pentapetalae</taxon>
        <taxon>asterids</taxon>
        <taxon>campanulids</taxon>
        <taxon>Asterales</taxon>
        <taxon>Asteraceae</taxon>
        <taxon>Asteroideae</taxon>
        <taxon>Heliantheae alliance</taxon>
        <taxon>Heliantheae</taxon>
        <taxon>Helianthus</taxon>
    </lineage>
</organism>
<dbReference type="AlphaFoldDB" id="A0A9K3NTY5"/>
<protein>
    <submittedName>
        <fullName evidence="1">Uncharacterized protein</fullName>
    </submittedName>
</protein>
<dbReference type="EMBL" id="MNCJ02000318">
    <property type="protein sequence ID" value="KAF5813082.1"/>
    <property type="molecule type" value="Genomic_DNA"/>
</dbReference>
<comment type="caution">
    <text evidence="1">The sequence shown here is derived from an EMBL/GenBank/DDBJ whole genome shotgun (WGS) entry which is preliminary data.</text>
</comment>
<keyword evidence="2" id="KW-1185">Reference proteome</keyword>
<sequence length="43" mass="4538">MSELDLQIPSAFDPFAEANAEDSGLGQKSTFIFVSCNAMVGKA</sequence>
<proteinExistence type="predicted"/>
<accession>A0A9K3NTY5</accession>
<dbReference type="Proteomes" id="UP000215914">
    <property type="component" value="Unassembled WGS sequence"/>
</dbReference>
<dbReference type="Gramene" id="mRNA:HanXRQr2_Chr03g0094081">
    <property type="protein sequence ID" value="mRNA:HanXRQr2_Chr03g0094081"/>
    <property type="gene ID" value="HanXRQr2_Chr03g0094081"/>
</dbReference>